<dbReference type="Pfam" id="PF00378">
    <property type="entry name" value="ECH_1"/>
    <property type="match status" value="1"/>
</dbReference>
<dbReference type="Gene3D" id="3.90.226.10">
    <property type="entry name" value="2-enoyl-CoA Hydratase, Chain A, domain 1"/>
    <property type="match status" value="1"/>
</dbReference>
<evidence type="ECO:0000256" key="1">
    <source>
        <dbReference type="ARBA" id="ARBA00005254"/>
    </source>
</evidence>
<gene>
    <name evidence="2" type="ORF">EB834_17290</name>
</gene>
<proteinExistence type="inferred from homology"/>
<dbReference type="EMBL" id="RHFF01000020">
    <property type="protein sequence ID" value="TGD37055.1"/>
    <property type="molecule type" value="Genomic_DNA"/>
</dbReference>
<reference evidence="2 3" key="1">
    <citation type="submission" date="2018-10" db="EMBL/GenBank/DDBJ databases">
        <title>Brevibacterium genomes from Austrain hard cheese rinds.</title>
        <authorList>
            <person name="Anast J.M."/>
            <person name="Dzieciol M."/>
            <person name="Schultz D.L."/>
            <person name="Mann E."/>
            <person name="Wagner M."/>
            <person name="Schmitz-Esser S."/>
        </authorList>
    </citation>
    <scope>NUCLEOTIDE SEQUENCE [LARGE SCALE GENOMIC DNA]</scope>
    <source>
        <strain evidence="2 3">L261</strain>
    </source>
</reference>
<dbReference type="Proteomes" id="UP000297736">
    <property type="component" value="Unassembled WGS sequence"/>
</dbReference>
<dbReference type="Gene3D" id="1.10.12.10">
    <property type="entry name" value="Lyase 2-enoyl-coa Hydratase, Chain A, domain 2"/>
    <property type="match status" value="1"/>
</dbReference>
<dbReference type="GO" id="GO:0003824">
    <property type="term" value="F:catalytic activity"/>
    <property type="evidence" value="ECO:0007669"/>
    <property type="project" value="UniProtKB-ARBA"/>
</dbReference>
<comment type="caution">
    <text evidence="2">The sequence shown here is derived from an EMBL/GenBank/DDBJ whole genome shotgun (WGS) entry which is preliminary data.</text>
</comment>
<name>A0A4Z0KES9_BREAU</name>
<dbReference type="InterPro" id="IPR001753">
    <property type="entry name" value="Enoyl-CoA_hydra/iso"/>
</dbReference>
<dbReference type="PANTHER" id="PTHR43459:SF1">
    <property type="entry name" value="EG:BACN32G11.4 PROTEIN"/>
    <property type="match status" value="1"/>
</dbReference>
<comment type="similarity">
    <text evidence="1">Belongs to the enoyl-CoA hydratase/isomerase family.</text>
</comment>
<evidence type="ECO:0000313" key="3">
    <source>
        <dbReference type="Proteomes" id="UP000297736"/>
    </source>
</evidence>
<sequence length="273" mass="29397">MTRSTNGRTHIMYFETLDVKVENGLASLVMDNPDAGNPMGETFCREFGQAAAELAKRSDVRAILLSSRGRFFSVGGDVGLFLRDLDAAPQEVLNGTYNLHMGLTRLLRMDAPLVGCVHAAAAGGAVSLISHCDIVYASRSSRFTAAYTRLGFTPDLGATFGLASRMGPARAKRFLLMDESLDADEALSTGLVDYVVDDDEVLERATATAESLRQGPTVAFGHIRRLVARSPTTHLETQLEDEAQCLAHAASTADAREGIAAFTERRPPSFVGR</sequence>
<dbReference type="InterPro" id="IPR014748">
    <property type="entry name" value="Enoyl-CoA_hydra_C"/>
</dbReference>
<accession>A0A4Z0KES9</accession>
<dbReference type="CDD" id="cd06558">
    <property type="entry name" value="crotonase-like"/>
    <property type="match status" value="1"/>
</dbReference>
<dbReference type="RefSeq" id="WP_135448259.1">
    <property type="nucleotide sequence ID" value="NZ_RHFF01000020.1"/>
</dbReference>
<evidence type="ECO:0000313" key="2">
    <source>
        <dbReference type="EMBL" id="TGD37055.1"/>
    </source>
</evidence>
<dbReference type="InterPro" id="IPR029045">
    <property type="entry name" value="ClpP/crotonase-like_dom_sf"/>
</dbReference>
<dbReference type="SUPFAM" id="SSF52096">
    <property type="entry name" value="ClpP/crotonase"/>
    <property type="match status" value="1"/>
</dbReference>
<organism evidence="2 3">
    <name type="scientific">Brevibacterium aurantiacum</name>
    <dbReference type="NCBI Taxonomy" id="273384"/>
    <lineage>
        <taxon>Bacteria</taxon>
        <taxon>Bacillati</taxon>
        <taxon>Actinomycetota</taxon>
        <taxon>Actinomycetes</taxon>
        <taxon>Micrococcales</taxon>
        <taxon>Brevibacteriaceae</taxon>
        <taxon>Brevibacterium</taxon>
    </lineage>
</organism>
<dbReference type="AlphaFoldDB" id="A0A4Z0KES9"/>
<protein>
    <submittedName>
        <fullName evidence="2">Enoyl-CoA hydratase</fullName>
    </submittedName>
</protein>
<dbReference type="PANTHER" id="PTHR43459">
    <property type="entry name" value="ENOYL-COA HYDRATASE"/>
    <property type="match status" value="1"/>
</dbReference>